<sequence>MTITPAHARPEPTSPDAPLTWKQAADDVFVATRAGEFAGFITVDVHAHIVHNRHSRRIGSYPTLAAARAALAGDAAPRPRRRGRRRRVLSRPA</sequence>
<dbReference type="RefSeq" id="WP_231819166.1">
    <property type="nucleotide sequence ID" value="NZ_CP082781.1"/>
</dbReference>
<name>A0ABY3RNE9_9MICO</name>
<accession>A0ABY3RNE9</accession>
<dbReference type="Proteomes" id="UP001199642">
    <property type="component" value="Chromosome"/>
</dbReference>
<evidence type="ECO:0000313" key="2">
    <source>
        <dbReference type="EMBL" id="UGS25251.1"/>
    </source>
</evidence>
<organism evidence="2 3">
    <name type="scientific">Microbacterium resistens</name>
    <dbReference type="NCBI Taxonomy" id="156977"/>
    <lineage>
        <taxon>Bacteria</taxon>
        <taxon>Bacillati</taxon>
        <taxon>Actinomycetota</taxon>
        <taxon>Actinomycetes</taxon>
        <taxon>Micrococcales</taxon>
        <taxon>Microbacteriaceae</taxon>
        <taxon>Microbacterium</taxon>
    </lineage>
</organism>
<proteinExistence type="predicted"/>
<feature type="compositionally biased region" description="Basic residues" evidence="1">
    <location>
        <begin position="78"/>
        <end position="93"/>
    </location>
</feature>
<gene>
    <name evidence="2" type="ORF">K8F61_11170</name>
</gene>
<evidence type="ECO:0000256" key="1">
    <source>
        <dbReference type="SAM" id="MobiDB-lite"/>
    </source>
</evidence>
<reference evidence="2 3" key="1">
    <citation type="submission" date="2023-01" db="EMBL/GenBank/DDBJ databases">
        <title>Characterization of estradiol degrading bacteria Microbacterium sp. MZT7 and reveal degrading genes through genome analysis.</title>
        <authorList>
            <person name="Hao P."/>
            <person name="Gao Y."/>
        </authorList>
    </citation>
    <scope>NUCLEOTIDE SEQUENCE [LARGE SCALE GENOMIC DNA]</scope>
    <source>
        <strain evidence="2 3">MZT7</strain>
    </source>
</reference>
<evidence type="ECO:0000313" key="3">
    <source>
        <dbReference type="Proteomes" id="UP001199642"/>
    </source>
</evidence>
<dbReference type="EMBL" id="CP082781">
    <property type="protein sequence ID" value="UGS25251.1"/>
    <property type="molecule type" value="Genomic_DNA"/>
</dbReference>
<protein>
    <submittedName>
        <fullName evidence="2">Uncharacterized protein</fullName>
    </submittedName>
</protein>
<feature type="region of interest" description="Disordered" evidence="1">
    <location>
        <begin position="70"/>
        <end position="93"/>
    </location>
</feature>
<keyword evidence="3" id="KW-1185">Reference proteome</keyword>